<dbReference type="Gene3D" id="1.10.8.270">
    <property type="entry name" value="putative rabgap domain of human tbc1 domain family member 14 like domains"/>
    <property type="match status" value="1"/>
</dbReference>
<dbReference type="AlphaFoldDB" id="A0A165GNT2"/>
<organism evidence="3 4">
    <name type="scientific">Calocera cornea HHB12733</name>
    <dbReference type="NCBI Taxonomy" id="1353952"/>
    <lineage>
        <taxon>Eukaryota</taxon>
        <taxon>Fungi</taxon>
        <taxon>Dikarya</taxon>
        <taxon>Basidiomycota</taxon>
        <taxon>Agaricomycotina</taxon>
        <taxon>Dacrymycetes</taxon>
        <taxon>Dacrymycetales</taxon>
        <taxon>Dacrymycetaceae</taxon>
        <taxon>Calocera</taxon>
    </lineage>
</organism>
<dbReference type="Gene3D" id="1.10.472.80">
    <property type="entry name" value="Ypt/Rab-GAP domain of gyp1p, domain 3"/>
    <property type="match status" value="1"/>
</dbReference>
<dbReference type="SMART" id="SM00164">
    <property type="entry name" value="TBC"/>
    <property type="match status" value="1"/>
</dbReference>
<evidence type="ECO:0000313" key="3">
    <source>
        <dbReference type="EMBL" id="KZT58294.1"/>
    </source>
</evidence>
<gene>
    <name evidence="3" type="ORF">CALCODRAFT_495004</name>
</gene>
<dbReference type="GO" id="GO:0005096">
    <property type="term" value="F:GTPase activator activity"/>
    <property type="evidence" value="ECO:0007669"/>
    <property type="project" value="TreeGrafter"/>
</dbReference>
<proteinExistence type="predicted"/>
<dbReference type="OrthoDB" id="294251at2759"/>
<dbReference type="FunFam" id="1.10.8.270:FF:000023">
    <property type="entry name" value="TBC domain-containing protein C1778.09"/>
    <property type="match status" value="1"/>
</dbReference>
<feature type="compositionally biased region" description="Polar residues" evidence="1">
    <location>
        <begin position="9"/>
        <end position="27"/>
    </location>
</feature>
<dbReference type="InterPro" id="IPR000195">
    <property type="entry name" value="Rab-GAP-TBC_dom"/>
</dbReference>
<feature type="region of interest" description="Disordered" evidence="1">
    <location>
        <begin position="105"/>
        <end position="193"/>
    </location>
</feature>
<dbReference type="SUPFAM" id="SSF47923">
    <property type="entry name" value="Ypt/Rab-GAP domain of gyp1p"/>
    <property type="match status" value="2"/>
</dbReference>
<feature type="region of interest" description="Disordered" evidence="1">
    <location>
        <begin position="288"/>
        <end position="316"/>
    </location>
</feature>
<name>A0A165GNT2_9BASI</name>
<sequence>MHYAVNSHACDSNDTSFAHPSSTQFNGSDIAAPQRADNRTLAPPKPLQRRSVIGVNSSHESSPVTDSTEVRSSSETTAATIFSMYGEDRHRSSMVDMSSVPKLSTIDKELPSVPPAGAATTTDREVEEPPDIQLKAASEHSPGIASSTHLAPRPPPPENGLAPPSPRVTISTQSSPGTLSRSSSQAYSVQAPDEDDDCYHVRATYARLDHEGVAGDGYEEGIERTRTRVVSSYSVNDGSERLANDLSEKEVEILRSLDRYGFYMVSEAHHEARLALLPASPLKKDLSRVKLSSRSAPPSPPEVRAPPKLRKLSRDKENERIDKWDRMMRVSMRDDGGNAAAWAFDERKGRKLRSRLYKGVPDRWRGAAWWSVIEGVVQGSIGSSAPPTVEQLTRRYFELRDQPSTFDIQIDLDVPRTITGHVLFHTRYGLGQRSLFHVLHSFSLLCQECGYVQGMGPIAATLLCYLQPERAYSCMVRLHDEFHMHAIFQPGFPGLLENIFVQERIMERMLPDVYASFAKNMISSTAYATKWYITLFANVVPFQTQLRIWDAFFCEGRDLMVVMATSVLWALRDYLSSPNATFETILSLLSSYFVPEDENLMMDWIRHTLDDKKLREDMARWRSEWHGLVERGQSARALL</sequence>
<dbReference type="GO" id="GO:0031267">
    <property type="term" value="F:small GTPase binding"/>
    <property type="evidence" value="ECO:0007669"/>
    <property type="project" value="TreeGrafter"/>
</dbReference>
<evidence type="ECO:0000256" key="1">
    <source>
        <dbReference type="SAM" id="MobiDB-lite"/>
    </source>
</evidence>
<feature type="compositionally biased region" description="Pro residues" evidence="1">
    <location>
        <begin position="152"/>
        <end position="166"/>
    </location>
</feature>
<dbReference type="STRING" id="1353952.A0A165GNT2"/>
<accession>A0A165GNT2</accession>
<feature type="compositionally biased region" description="Polar residues" evidence="1">
    <location>
        <begin position="168"/>
        <end position="188"/>
    </location>
</feature>
<dbReference type="InterPro" id="IPR035969">
    <property type="entry name" value="Rab-GAP_TBC_sf"/>
</dbReference>
<dbReference type="PANTHER" id="PTHR47219">
    <property type="entry name" value="RAB GTPASE-ACTIVATING PROTEIN 1-LIKE"/>
    <property type="match status" value="1"/>
</dbReference>
<dbReference type="Proteomes" id="UP000076842">
    <property type="component" value="Unassembled WGS sequence"/>
</dbReference>
<evidence type="ECO:0000313" key="4">
    <source>
        <dbReference type="Proteomes" id="UP000076842"/>
    </source>
</evidence>
<dbReference type="EMBL" id="KV423952">
    <property type="protein sequence ID" value="KZT58294.1"/>
    <property type="molecule type" value="Genomic_DNA"/>
</dbReference>
<feature type="domain" description="Rab-GAP TBC" evidence="2">
    <location>
        <begin position="359"/>
        <end position="556"/>
    </location>
</feature>
<dbReference type="InParanoid" id="A0A165GNT2"/>
<dbReference type="PROSITE" id="PS50086">
    <property type="entry name" value="TBC_RABGAP"/>
    <property type="match status" value="1"/>
</dbReference>
<feature type="compositionally biased region" description="Polar residues" evidence="1">
    <location>
        <begin position="54"/>
        <end position="75"/>
    </location>
</feature>
<protein>
    <submittedName>
        <fullName evidence="3">RabGAP/TBC</fullName>
    </submittedName>
</protein>
<evidence type="ECO:0000259" key="2">
    <source>
        <dbReference type="PROSITE" id="PS50086"/>
    </source>
</evidence>
<dbReference type="PANTHER" id="PTHR47219:SF9">
    <property type="entry name" value="GTPASE ACTIVATING PROTEIN AND CENTROSOME-ASSOCIATED, ISOFORM B"/>
    <property type="match status" value="1"/>
</dbReference>
<dbReference type="Pfam" id="PF00566">
    <property type="entry name" value="RabGAP-TBC"/>
    <property type="match status" value="1"/>
</dbReference>
<dbReference type="InterPro" id="IPR050302">
    <property type="entry name" value="Rab_GAP_TBC_domain"/>
</dbReference>
<keyword evidence="4" id="KW-1185">Reference proteome</keyword>
<feature type="region of interest" description="Disordered" evidence="1">
    <location>
        <begin position="1"/>
        <end position="75"/>
    </location>
</feature>
<reference evidence="3 4" key="1">
    <citation type="journal article" date="2016" name="Mol. Biol. Evol.">
        <title>Comparative Genomics of Early-Diverging Mushroom-Forming Fungi Provides Insights into the Origins of Lignocellulose Decay Capabilities.</title>
        <authorList>
            <person name="Nagy L.G."/>
            <person name="Riley R."/>
            <person name="Tritt A."/>
            <person name="Adam C."/>
            <person name="Daum C."/>
            <person name="Floudas D."/>
            <person name="Sun H."/>
            <person name="Yadav J.S."/>
            <person name="Pangilinan J."/>
            <person name="Larsson K.H."/>
            <person name="Matsuura K."/>
            <person name="Barry K."/>
            <person name="Labutti K."/>
            <person name="Kuo R."/>
            <person name="Ohm R.A."/>
            <person name="Bhattacharya S.S."/>
            <person name="Shirouzu T."/>
            <person name="Yoshinaga Y."/>
            <person name="Martin F.M."/>
            <person name="Grigoriev I.V."/>
            <person name="Hibbett D.S."/>
        </authorList>
    </citation>
    <scope>NUCLEOTIDE SEQUENCE [LARGE SCALE GENOMIC DNA]</scope>
    <source>
        <strain evidence="3 4">HHB12733</strain>
    </source>
</reference>